<dbReference type="InterPro" id="IPR026082">
    <property type="entry name" value="ABCA"/>
</dbReference>
<dbReference type="Pfam" id="PF12698">
    <property type="entry name" value="ABC2_membrane_3"/>
    <property type="match status" value="1"/>
</dbReference>
<evidence type="ECO:0000256" key="5">
    <source>
        <dbReference type="ARBA" id="ARBA00022989"/>
    </source>
</evidence>
<feature type="region of interest" description="Disordered" evidence="7">
    <location>
        <begin position="711"/>
        <end position="741"/>
    </location>
</feature>
<feature type="domain" description="ABC transporter" evidence="9">
    <location>
        <begin position="761"/>
        <end position="988"/>
    </location>
</feature>
<evidence type="ECO:0000256" key="3">
    <source>
        <dbReference type="ARBA" id="ARBA00022741"/>
    </source>
</evidence>
<dbReference type="GO" id="GO:0016020">
    <property type="term" value="C:membrane"/>
    <property type="evidence" value="ECO:0007669"/>
    <property type="project" value="UniProtKB-SubCell"/>
</dbReference>
<dbReference type="SMART" id="SM00382">
    <property type="entry name" value="AAA"/>
    <property type="match status" value="1"/>
</dbReference>
<dbReference type="AlphaFoldDB" id="A0A0L0D638"/>
<sequence>MSGAGNGSRAAAVVREWRQAPIRATCCSNVTSGVAVRAKQFGAVMIRDGQLAMRTPLKTLLKVLLLSLLVVMLYTVQSLILTFTTDGINLKSDVLADIPRCRSLDGTDCHSIVYAPADDVEVNRLVRQMAFRNNPSLSMAPPGSPPGTPGYDVLGLADLNNMTQFLATTTSRQYVAVNFSVALAPPPPPSNVTAKRAMDVYEYTILYNASGIATTLFDASGYYDYSLEVQRLLEETIVARYAPLPPEAGDLAASVRTRSYTPSPLFTYSVRLMRFPIPVAALNIATAQYAPDFLATYGLSGLVFFAQIAFFILTANIILNERDSYTRDGLKIMGLKDSVYFGGIFFSNMILCLLGAALALGVGKIVGIPYFEASAAFVLLTLLWGFLAMVAFALFVTTLARSRALANVVFMVVILMGGGCAGLFSTFLAYHVFALGPFIVTICSLFPPFNFCKAMADVTMAVMYTFDSETQSYVQSGPGFSWANRDDTFWIRERFPHLNELPSPADSLNALFFNVVIYLVLGFYLDAVRPGKSGSARPWYFLCTPRFYGFYSAPDDTTAGSHLPAMSDRHALSLVTKHMPDDVAAEFMSVLVSASAHTSDSMPSASESQWASCASSAGGPNAGEAYFGSPKESDSLLAVPVRGHGRATYSSIAPVGMGGVSPPAGASLASSEGSINGTAALSEQQAESFEDSSASSASAPFLAWRSSASWSASGESDGEGLAGRANVGGDPGGEMGGVDGLDPASRVSALLQRTAAQKLSLRLVGLTKLFHSRSAGRDGVLALDQLTLGARAGDVLCLLGHNGASKTTTINVLTGLLTPTAGDVFVDGYSVVHQIDRHDLGWGELTVAEHLAFFARIKGVRESEIRDAVDECLGAVNLVGDANRQVKGLSGGTRRRLSVVAATLGSPSVLVFDEPTNGMDVHNRRLVWELVHSLALSGRTVVLTTNDMEEANQLGTKIAVMSSGRIRAVDSTQALKRRFGGGYKVTLVPQPQPVDELTGLIPQLLPSARVMAGGGSGRAMVVSLAAAAAPELGAFFRYMERVAGGAVVADWAVEKTGMEDVFLAIMGSVGHDDAFSGYGAPSRIEALARDQRQHAVSLAVAFESEPAPLGSIPITSTTTLAQLRSLIGQLLDNAPLAYAFLGPGSGVPLTEAQEHVTLAVDMAPLAVIRNTELEQRRREGQLSLAEELAFERERVGVLSQRVTALQSQLAEAKAAAAEAQAAQPASSSWFW</sequence>
<feature type="compositionally biased region" description="Gly residues" evidence="7">
    <location>
        <begin position="729"/>
        <end position="739"/>
    </location>
</feature>
<dbReference type="InterPro" id="IPR013525">
    <property type="entry name" value="ABC2_TM"/>
</dbReference>
<keyword evidence="4" id="KW-0067">ATP-binding</keyword>
<protein>
    <recommendedName>
        <fullName evidence="9">ABC transporter domain-containing protein</fullName>
    </recommendedName>
</protein>
<dbReference type="InterPro" id="IPR003593">
    <property type="entry name" value="AAA+_ATPase"/>
</dbReference>
<dbReference type="GO" id="GO:0005524">
    <property type="term" value="F:ATP binding"/>
    <property type="evidence" value="ECO:0007669"/>
    <property type="project" value="UniProtKB-KW"/>
</dbReference>
<dbReference type="STRING" id="461836.A0A0L0D638"/>
<feature type="transmembrane region" description="Helical" evidence="8">
    <location>
        <begin position="508"/>
        <end position="525"/>
    </location>
</feature>
<accession>A0A0L0D638</accession>
<feature type="transmembrane region" description="Helical" evidence="8">
    <location>
        <begin position="63"/>
        <end position="83"/>
    </location>
</feature>
<comment type="subcellular location">
    <subcellularLocation>
        <location evidence="1">Membrane</location>
        <topology evidence="1">Multi-pass membrane protein</topology>
    </subcellularLocation>
</comment>
<dbReference type="GeneID" id="25563451"/>
<evidence type="ECO:0000256" key="7">
    <source>
        <dbReference type="SAM" id="MobiDB-lite"/>
    </source>
</evidence>
<feature type="transmembrane region" description="Helical" evidence="8">
    <location>
        <begin position="297"/>
        <end position="319"/>
    </location>
</feature>
<feature type="transmembrane region" description="Helical" evidence="8">
    <location>
        <begin position="339"/>
        <end position="362"/>
    </location>
</feature>
<dbReference type="PROSITE" id="PS50893">
    <property type="entry name" value="ABC_TRANSPORTER_2"/>
    <property type="match status" value="1"/>
</dbReference>
<feature type="transmembrane region" description="Helical" evidence="8">
    <location>
        <begin position="430"/>
        <end position="451"/>
    </location>
</feature>
<dbReference type="Gene3D" id="3.40.50.300">
    <property type="entry name" value="P-loop containing nucleotide triphosphate hydrolases"/>
    <property type="match status" value="1"/>
</dbReference>
<dbReference type="GO" id="GO:0016887">
    <property type="term" value="F:ATP hydrolysis activity"/>
    <property type="evidence" value="ECO:0007669"/>
    <property type="project" value="InterPro"/>
</dbReference>
<dbReference type="GO" id="GO:0140359">
    <property type="term" value="F:ABC-type transporter activity"/>
    <property type="evidence" value="ECO:0007669"/>
    <property type="project" value="InterPro"/>
</dbReference>
<dbReference type="eggNOG" id="KOG0059">
    <property type="taxonomic scope" value="Eukaryota"/>
</dbReference>
<reference evidence="10 11" key="1">
    <citation type="submission" date="2010-05" db="EMBL/GenBank/DDBJ databases">
        <title>The Genome Sequence of Thecamonas trahens ATCC 50062.</title>
        <authorList>
            <consortium name="The Broad Institute Genome Sequencing Platform"/>
            <person name="Russ C."/>
            <person name="Cuomo C."/>
            <person name="Shea T."/>
            <person name="Young S.K."/>
            <person name="Zeng Q."/>
            <person name="Koehrsen M."/>
            <person name="Haas B."/>
            <person name="Borodovsky M."/>
            <person name="Guigo R."/>
            <person name="Alvarado L."/>
            <person name="Berlin A."/>
            <person name="Bochicchio J."/>
            <person name="Borenstein D."/>
            <person name="Chapman S."/>
            <person name="Chen Z."/>
            <person name="Freedman E."/>
            <person name="Gellesch M."/>
            <person name="Goldberg J."/>
            <person name="Griggs A."/>
            <person name="Gujja S."/>
            <person name="Heilman E."/>
            <person name="Heiman D."/>
            <person name="Hepburn T."/>
            <person name="Howarth C."/>
            <person name="Jen D."/>
            <person name="Larson L."/>
            <person name="Mehta T."/>
            <person name="Park D."/>
            <person name="Pearson M."/>
            <person name="Roberts A."/>
            <person name="Saif S."/>
            <person name="Shenoy N."/>
            <person name="Sisk P."/>
            <person name="Stolte C."/>
            <person name="Sykes S."/>
            <person name="Thomson T."/>
            <person name="Walk T."/>
            <person name="White J."/>
            <person name="Yandava C."/>
            <person name="Burger G."/>
            <person name="Gray M.W."/>
            <person name="Holland P.W.H."/>
            <person name="King N."/>
            <person name="Lang F.B.F."/>
            <person name="Roger A.J."/>
            <person name="Ruiz-Trillo I."/>
            <person name="Lander E."/>
            <person name="Nusbaum C."/>
        </authorList>
    </citation>
    <scope>NUCLEOTIDE SEQUENCE [LARGE SCALE GENOMIC DNA]</scope>
    <source>
        <strain evidence="10 11">ATCC 50062</strain>
    </source>
</reference>
<evidence type="ECO:0000256" key="4">
    <source>
        <dbReference type="ARBA" id="ARBA00022840"/>
    </source>
</evidence>
<name>A0A0L0D638_THETB</name>
<dbReference type="Pfam" id="PF00005">
    <property type="entry name" value="ABC_tran"/>
    <property type="match status" value="1"/>
</dbReference>
<dbReference type="Proteomes" id="UP000054408">
    <property type="component" value="Unassembled WGS sequence"/>
</dbReference>
<evidence type="ECO:0000256" key="6">
    <source>
        <dbReference type="ARBA" id="ARBA00023136"/>
    </source>
</evidence>
<feature type="transmembrane region" description="Helical" evidence="8">
    <location>
        <begin position="374"/>
        <end position="397"/>
    </location>
</feature>
<evidence type="ECO:0000256" key="1">
    <source>
        <dbReference type="ARBA" id="ARBA00004141"/>
    </source>
</evidence>
<dbReference type="SUPFAM" id="SSF52540">
    <property type="entry name" value="P-loop containing nucleoside triphosphate hydrolases"/>
    <property type="match status" value="1"/>
</dbReference>
<dbReference type="EMBL" id="GL349448">
    <property type="protein sequence ID" value="KNC47650.1"/>
    <property type="molecule type" value="Genomic_DNA"/>
</dbReference>
<keyword evidence="11" id="KW-1185">Reference proteome</keyword>
<keyword evidence="6 8" id="KW-0472">Membrane</keyword>
<keyword evidence="2 8" id="KW-0812">Transmembrane</keyword>
<evidence type="ECO:0000256" key="8">
    <source>
        <dbReference type="SAM" id="Phobius"/>
    </source>
</evidence>
<evidence type="ECO:0000313" key="11">
    <source>
        <dbReference type="Proteomes" id="UP000054408"/>
    </source>
</evidence>
<organism evidence="10 11">
    <name type="scientific">Thecamonas trahens ATCC 50062</name>
    <dbReference type="NCBI Taxonomy" id="461836"/>
    <lineage>
        <taxon>Eukaryota</taxon>
        <taxon>Apusozoa</taxon>
        <taxon>Apusomonadida</taxon>
        <taxon>Apusomonadidae</taxon>
        <taxon>Thecamonas</taxon>
    </lineage>
</organism>
<keyword evidence="3" id="KW-0547">Nucleotide-binding</keyword>
<feature type="transmembrane region" description="Helical" evidence="8">
    <location>
        <begin position="404"/>
        <end position="424"/>
    </location>
</feature>
<evidence type="ECO:0000313" key="10">
    <source>
        <dbReference type="EMBL" id="KNC47650.1"/>
    </source>
</evidence>
<dbReference type="InterPro" id="IPR003439">
    <property type="entry name" value="ABC_transporter-like_ATP-bd"/>
</dbReference>
<evidence type="ECO:0000256" key="2">
    <source>
        <dbReference type="ARBA" id="ARBA00022692"/>
    </source>
</evidence>
<dbReference type="GO" id="GO:0005319">
    <property type="term" value="F:lipid transporter activity"/>
    <property type="evidence" value="ECO:0007669"/>
    <property type="project" value="TreeGrafter"/>
</dbReference>
<proteinExistence type="predicted"/>
<dbReference type="PANTHER" id="PTHR19229">
    <property type="entry name" value="ATP-BINDING CASSETTE TRANSPORTER SUBFAMILY A ABCA"/>
    <property type="match status" value="1"/>
</dbReference>
<dbReference type="InterPro" id="IPR027417">
    <property type="entry name" value="P-loop_NTPase"/>
</dbReference>
<dbReference type="RefSeq" id="XP_013759134.1">
    <property type="nucleotide sequence ID" value="XM_013903680.1"/>
</dbReference>
<gene>
    <name evidence="10" type="ORF">AMSG_03880</name>
</gene>
<keyword evidence="5 8" id="KW-1133">Transmembrane helix</keyword>
<dbReference type="OrthoDB" id="2196280at2759"/>
<dbReference type="CDD" id="cd03263">
    <property type="entry name" value="ABC_subfamily_A"/>
    <property type="match status" value="1"/>
</dbReference>
<evidence type="ECO:0000259" key="9">
    <source>
        <dbReference type="PROSITE" id="PS50893"/>
    </source>
</evidence>